<protein>
    <recommendedName>
        <fullName evidence="5">MYND-type domain-containing protein</fullName>
    </recommendedName>
</protein>
<feature type="domain" description="MYND-type" evidence="5">
    <location>
        <begin position="108"/>
        <end position="150"/>
    </location>
</feature>
<evidence type="ECO:0000313" key="7">
    <source>
        <dbReference type="Proteomes" id="UP001215598"/>
    </source>
</evidence>
<name>A0AAD7HD21_9AGAR</name>
<proteinExistence type="predicted"/>
<accession>A0AAD7HD21</accession>
<evidence type="ECO:0000256" key="4">
    <source>
        <dbReference type="PROSITE-ProRule" id="PRU00134"/>
    </source>
</evidence>
<keyword evidence="3" id="KW-0862">Zinc</keyword>
<dbReference type="PROSITE" id="PS01360">
    <property type="entry name" value="ZF_MYND_1"/>
    <property type="match status" value="1"/>
</dbReference>
<dbReference type="SUPFAM" id="SSF144232">
    <property type="entry name" value="HIT/MYND zinc finger-like"/>
    <property type="match status" value="1"/>
</dbReference>
<comment type="caution">
    <text evidence="6">The sequence shown here is derived from an EMBL/GenBank/DDBJ whole genome shotgun (WGS) entry which is preliminary data.</text>
</comment>
<evidence type="ECO:0000313" key="6">
    <source>
        <dbReference type="EMBL" id="KAJ7717968.1"/>
    </source>
</evidence>
<dbReference type="Proteomes" id="UP001215598">
    <property type="component" value="Unassembled WGS sequence"/>
</dbReference>
<feature type="non-terminal residue" evidence="6">
    <location>
        <position position="1"/>
    </location>
</feature>
<reference evidence="6" key="1">
    <citation type="submission" date="2023-03" db="EMBL/GenBank/DDBJ databases">
        <title>Massive genome expansion in bonnet fungi (Mycena s.s.) driven by repeated elements and novel gene families across ecological guilds.</title>
        <authorList>
            <consortium name="Lawrence Berkeley National Laboratory"/>
            <person name="Harder C.B."/>
            <person name="Miyauchi S."/>
            <person name="Viragh M."/>
            <person name="Kuo A."/>
            <person name="Thoen E."/>
            <person name="Andreopoulos B."/>
            <person name="Lu D."/>
            <person name="Skrede I."/>
            <person name="Drula E."/>
            <person name="Henrissat B."/>
            <person name="Morin E."/>
            <person name="Kohler A."/>
            <person name="Barry K."/>
            <person name="LaButti K."/>
            <person name="Morin E."/>
            <person name="Salamov A."/>
            <person name="Lipzen A."/>
            <person name="Mereny Z."/>
            <person name="Hegedus B."/>
            <person name="Baldrian P."/>
            <person name="Stursova M."/>
            <person name="Weitz H."/>
            <person name="Taylor A."/>
            <person name="Grigoriev I.V."/>
            <person name="Nagy L.G."/>
            <person name="Martin F."/>
            <person name="Kauserud H."/>
        </authorList>
    </citation>
    <scope>NUCLEOTIDE SEQUENCE</scope>
    <source>
        <strain evidence="6">CBHHK182m</strain>
    </source>
</reference>
<dbReference type="GO" id="GO:0008270">
    <property type="term" value="F:zinc ion binding"/>
    <property type="evidence" value="ECO:0007669"/>
    <property type="project" value="UniProtKB-KW"/>
</dbReference>
<sequence>SIEKKHQWWTTFRRSIGTDMKHSRNWRCEFCTKSARETVWMNASWMHLPEPRATSYVHHVCDAAIGPCADKLRAVDAEMARMSGLPPTGSLPPVPKPKGTKFPMSSSCAVCNNETSESRKSLKQCAKCQLTRYCSVECQRSDWPRHKACCKVVKEVKWIWN</sequence>
<keyword evidence="1" id="KW-0479">Metal-binding</keyword>
<dbReference type="PROSITE" id="PS50865">
    <property type="entry name" value="ZF_MYND_2"/>
    <property type="match status" value="1"/>
</dbReference>
<feature type="non-terminal residue" evidence="6">
    <location>
        <position position="161"/>
    </location>
</feature>
<dbReference type="InterPro" id="IPR002893">
    <property type="entry name" value="Znf_MYND"/>
</dbReference>
<dbReference type="AlphaFoldDB" id="A0AAD7HD21"/>
<organism evidence="6 7">
    <name type="scientific">Mycena metata</name>
    <dbReference type="NCBI Taxonomy" id="1033252"/>
    <lineage>
        <taxon>Eukaryota</taxon>
        <taxon>Fungi</taxon>
        <taxon>Dikarya</taxon>
        <taxon>Basidiomycota</taxon>
        <taxon>Agaricomycotina</taxon>
        <taxon>Agaricomycetes</taxon>
        <taxon>Agaricomycetidae</taxon>
        <taxon>Agaricales</taxon>
        <taxon>Marasmiineae</taxon>
        <taxon>Mycenaceae</taxon>
        <taxon>Mycena</taxon>
    </lineage>
</organism>
<evidence type="ECO:0000256" key="2">
    <source>
        <dbReference type="ARBA" id="ARBA00022771"/>
    </source>
</evidence>
<dbReference type="EMBL" id="JARKIB010000270">
    <property type="protein sequence ID" value="KAJ7717968.1"/>
    <property type="molecule type" value="Genomic_DNA"/>
</dbReference>
<dbReference type="Pfam" id="PF01753">
    <property type="entry name" value="zf-MYND"/>
    <property type="match status" value="1"/>
</dbReference>
<keyword evidence="7" id="KW-1185">Reference proteome</keyword>
<keyword evidence="2 4" id="KW-0863">Zinc-finger</keyword>
<evidence type="ECO:0000256" key="3">
    <source>
        <dbReference type="ARBA" id="ARBA00022833"/>
    </source>
</evidence>
<evidence type="ECO:0000256" key="1">
    <source>
        <dbReference type="ARBA" id="ARBA00022723"/>
    </source>
</evidence>
<gene>
    <name evidence="6" type="ORF">B0H16DRAFT_1229213</name>
</gene>
<evidence type="ECO:0000259" key="5">
    <source>
        <dbReference type="PROSITE" id="PS50865"/>
    </source>
</evidence>
<dbReference type="Gene3D" id="6.10.140.2220">
    <property type="match status" value="1"/>
</dbReference>